<accession>A0A3R5UW38</accession>
<proteinExistence type="predicted"/>
<dbReference type="Proteomes" id="UP000287701">
    <property type="component" value="Chromosome"/>
</dbReference>
<gene>
    <name evidence="1" type="ORF">EQP59_07195</name>
</gene>
<dbReference type="RefSeq" id="WP_128501578.1">
    <property type="nucleotide sequence ID" value="NZ_CP035107.1"/>
</dbReference>
<reference evidence="1 2" key="1">
    <citation type="submission" date="2019-01" db="EMBL/GenBank/DDBJ databases">
        <title>Whole Genome of Ornithobacterium rhinotracheale FARPER-174b.</title>
        <authorList>
            <person name="Tataje-Lavanda L.A."/>
            <person name="Montalvan A."/>
            <person name="Montesinos R."/>
            <person name="Zimic M."/>
            <person name="Fernandez-Sanchez M."/>
            <person name="Fernandez-Diaz M."/>
        </authorList>
    </citation>
    <scope>NUCLEOTIDE SEQUENCE [LARGE SCALE GENOMIC DNA]</scope>
    <source>
        <strain evidence="1 2">FARPER-174b</strain>
    </source>
</reference>
<dbReference type="OrthoDB" id="964176at2"/>
<evidence type="ECO:0000313" key="1">
    <source>
        <dbReference type="EMBL" id="QAR31131.1"/>
    </source>
</evidence>
<protein>
    <submittedName>
        <fullName evidence="1">Phage morphogenesis protein</fullName>
    </submittedName>
</protein>
<evidence type="ECO:0000313" key="2">
    <source>
        <dbReference type="Proteomes" id="UP000287701"/>
    </source>
</evidence>
<organism evidence="1 2">
    <name type="scientific">Ornithobacterium rhinotracheale</name>
    <dbReference type="NCBI Taxonomy" id="28251"/>
    <lineage>
        <taxon>Bacteria</taxon>
        <taxon>Pseudomonadati</taxon>
        <taxon>Bacteroidota</taxon>
        <taxon>Flavobacteriia</taxon>
        <taxon>Flavobacteriales</taxon>
        <taxon>Weeksellaceae</taxon>
        <taxon>Ornithobacterium</taxon>
    </lineage>
</organism>
<name>A0A3R5UW38_ORNRH</name>
<sequence length="164" mass="19321">MGRDLRDLQKKLNEVAAFMQNDASKILKTEGLKFIQQNFQDEGFHDGSLQKWQPRKTTDKRGRDITRYRTNRRGKQGTLNKYGRQIKDRPILTGHNSGGNKLRHSFKARVERQKVTFYTHKEYAQRHNEGLNGMPKRQFMGQSKTLDNNIKTKITKVLDKIFER</sequence>
<dbReference type="AlphaFoldDB" id="A0A3R5UW38"/>
<dbReference type="EMBL" id="CP035107">
    <property type="protein sequence ID" value="QAR31131.1"/>
    <property type="molecule type" value="Genomic_DNA"/>
</dbReference>